<organism evidence="4 5">
    <name type="scientific">Undibacterium terreum</name>
    <dbReference type="NCBI Taxonomy" id="1224302"/>
    <lineage>
        <taxon>Bacteria</taxon>
        <taxon>Pseudomonadati</taxon>
        <taxon>Pseudomonadota</taxon>
        <taxon>Betaproteobacteria</taxon>
        <taxon>Burkholderiales</taxon>
        <taxon>Oxalobacteraceae</taxon>
        <taxon>Undibacterium</taxon>
    </lineage>
</organism>
<dbReference type="InterPro" id="IPR014440">
    <property type="entry name" value="HCCAis_GSTk"/>
</dbReference>
<evidence type="ECO:0000313" key="5">
    <source>
        <dbReference type="Proteomes" id="UP000637423"/>
    </source>
</evidence>
<comment type="caution">
    <text evidence="4">The sequence shown here is derived from an EMBL/GenBank/DDBJ whole genome shotgun (WGS) entry which is preliminary data.</text>
</comment>
<dbReference type="InterPro" id="IPR036249">
    <property type="entry name" value="Thioredoxin-like_sf"/>
</dbReference>
<comment type="similarity">
    <text evidence="1">Belongs to the GST superfamily. NadH family.</text>
</comment>
<dbReference type="AlphaFoldDB" id="A0A916UQW6"/>
<feature type="domain" description="DSBA-like thioredoxin" evidence="3">
    <location>
        <begin position="4"/>
        <end position="196"/>
    </location>
</feature>
<name>A0A916UQW6_9BURK</name>
<keyword evidence="5" id="KW-1185">Reference proteome</keyword>
<dbReference type="RefSeq" id="WP_188567156.1">
    <property type="nucleotide sequence ID" value="NZ_BMED01000003.1"/>
</dbReference>
<reference evidence="4" key="1">
    <citation type="journal article" date="2014" name="Int. J. Syst. Evol. Microbiol.">
        <title>Complete genome sequence of Corynebacterium casei LMG S-19264T (=DSM 44701T), isolated from a smear-ripened cheese.</title>
        <authorList>
            <consortium name="US DOE Joint Genome Institute (JGI-PGF)"/>
            <person name="Walter F."/>
            <person name="Albersmeier A."/>
            <person name="Kalinowski J."/>
            <person name="Ruckert C."/>
        </authorList>
    </citation>
    <scope>NUCLEOTIDE SEQUENCE</scope>
    <source>
        <strain evidence="4">CGMCC 1.10998</strain>
    </source>
</reference>
<keyword evidence="1 4" id="KW-0413">Isomerase</keyword>
<dbReference type="GO" id="GO:0018845">
    <property type="term" value="F:2-hydroxychromene-2-carboxylate isomerase activity"/>
    <property type="evidence" value="ECO:0007669"/>
    <property type="project" value="UniProtKB-UniRule"/>
</dbReference>
<sequence length="197" mass="21960">MSKQIEFFYDFGSPYTYLAYHQLPVVAARHNAEIIWRPVLLGGIFQATGNHSPAEIPLKAVHSQVDLKRWADKYGVSFAMNPYFPINTLTLMRGATGMQLRGKKEFDAYNAAIFSAMFEQPKNLNDPAQLAAVLGAAGFDAADFIAMVGNPEVKELLKTNTAQAVQRQLFGVPSFFVGDEFFWGQDRLDFVEEALAK</sequence>
<reference evidence="4" key="2">
    <citation type="submission" date="2020-09" db="EMBL/GenBank/DDBJ databases">
        <authorList>
            <person name="Sun Q."/>
            <person name="Zhou Y."/>
        </authorList>
    </citation>
    <scope>NUCLEOTIDE SEQUENCE</scope>
    <source>
        <strain evidence="4">CGMCC 1.10998</strain>
    </source>
</reference>
<dbReference type="Pfam" id="PF01323">
    <property type="entry name" value="DSBA"/>
    <property type="match status" value="1"/>
</dbReference>
<dbReference type="SUPFAM" id="SSF52833">
    <property type="entry name" value="Thioredoxin-like"/>
    <property type="match status" value="1"/>
</dbReference>
<evidence type="ECO:0000256" key="1">
    <source>
        <dbReference type="PIRNR" id="PIRNR006386"/>
    </source>
</evidence>
<dbReference type="InterPro" id="IPR001853">
    <property type="entry name" value="DSBA-like_thioredoxin_dom"/>
</dbReference>
<dbReference type="EMBL" id="BMED01000003">
    <property type="protein sequence ID" value="GGC82827.1"/>
    <property type="molecule type" value="Genomic_DNA"/>
</dbReference>
<evidence type="ECO:0000313" key="4">
    <source>
        <dbReference type="EMBL" id="GGC82827.1"/>
    </source>
</evidence>
<accession>A0A916UQW6</accession>
<dbReference type="GO" id="GO:0004364">
    <property type="term" value="F:glutathione transferase activity"/>
    <property type="evidence" value="ECO:0007669"/>
    <property type="project" value="TreeGrafter"/>
</dbReference>
<dbReference type="CDD" id="cd03022">
    <property type="entry name" value="DsbA_HCCA_Iso"/>
    <property type="match status" value="1"/>
</dbReference>
<dbReference type="PANTHER" id="PTHR42943:SF2">
    <property type="entry name" value="GLUTATHIONE S-TRANSFERASE KAPPA 1"/>
    <property type="match status" value="1"/>
</dbReference>
<proteinExistence type="inferred from homology"/>
<evidence type="ECO:0000259" key="3">
    <source>
        <dbReference type="Pfam" id="PF01323"/>
    </source>
</evidence>
<dbReference type="GO" id="GO:0004602">
    <property type="term" value="F:glutathione peroxidase activity"/>
    <property type="evidence" value="ECO:0007669"/>
    <property type="project" value="TreeGrafter"/>
</dbReference>
<dbReference type="Gene3D" id="3.40.30.10">
    <property type="entry name" value="Glutaredoxin"/>
    <property type="match status" value="1"/>
</dbReference>
<dbReference type="Proteomes" id="UP000637423">
    <property type="component" value="Unassembled WGS sequence"/>
</dbReference>
<protein>
    <recommendedName>
        <fullName evidence="1">2-hydroxychromene-2-carboxylate isomerase</fullName>
        <ecNumber evidence="1">5.99.1.4</ecNumber>
    </recommendedName>
</protein>
<feature type="active site" description="Nucleophile" evidence="2">
    <location>
        <position position="13"/>
    </location>
</feature>
<dbReference type="PIRSF" id="PIRSF006386">
    <property type="entry name" value="HCCAis_GSTk"/>
    <property type="match status" value="1"/>
</dbReference>
<comment type="catalytic activity">
    <reaction evidence="1">
        <text>2-hydroxychromene-2-carboxylate = (3E)-4-(2-hydroxyphenyl)-2-oxobut-3-enoate</text>
        <dbReference type="Rhea" id="RHEA:27401"/>
        <dbReference type="ChEBI" id="CHEBI:59350"/>
        <dbReference type="ChEBI" id="CHEBI:59353"/>
        <dbReference type="EC" id="5.99.1.4"/>
    </reaction>
</comment>
<dbReference type="PANTHER" id="PTHR42943">
    <property type="entry name" value="GLUTATHIONE S-TRANSFERASE KAPPA"/>
    <property type="match status" value="1"/>
</dbReference>
<dbReference type="InterPro" id="IPR044087">
    <property type="entry name" value="NahD-like"/>
</dbReference>
<dbReference type="EC" id="5.99.1.4" evidence="1"/>
<gene>
    <name evidence="4" type="ORF">GCM10011396_32700</name>
</gene>
<evidence type="ECO:0000256" key="2">
    <source>
        <dbReference type="PIRSR" id="PIRSR006386-1"/>
    </source>
</evidence>
<dbReference type="InterPro" id="IPR051924">
    <property type="entry name" value="GST_Kappa/NadH"/>
</dbReference>
<dbReference type="GO" id="GO:0006749">
    <property type="term" value="P:glutathione metabolic process"/>
    <property type="evidence" value="ECO:0007669"/>
    <property type="project" value="TreeGrafter"/>
</dbReference>
<dbReference type="GO" id="GO:1901170">
    <property type="term" value="P:naphthalene catabolic process"/>
    <property type="evidence" value="ECO:0007669"/>
    <property type="project" value="InterPro"/>
</dbReference>